<dbReference type="InterPro" id="IPR011990">
    <property type="entry name" value="TPR-like_helical_dom_sf"/>
</dbReference>
<dbReference type="Pfam" id="PF13181">
    <property type="entry name" value="TPR_8"/>
    <property type="match status" value="2"/>
</dbReference>
<feature type="compositionally biased region" description="Basic and acidic residues" evidence="2">
    <location>
        <begin position="214"/>
        <end position="224"/>
    </location>
</feature>
<dbReference type="EMBL" id="CP073355">
    <property type="protein sequence ID" value="URA10970.1"/>
    <property type="molecule type" value="Genomic_DNA"/>
</dbReference>
<dbReference type="SUPFAM" id="SSF48452">
    <property type="entry name" value="TPR-like"/>
    <property type="match status" value="1"/>
</dbReference>
<feature type="repeat" description="TPR" evidence="1">
    <location>
        <begin position="57"/>
        <end position="90"/>
    </location>
</feature>
<dbReference type="PROSITE" id="PS50005">
    <property type="entry name" value="TPR"/>
    <property type="match status" value="1"/>
</dbReference>
<name>A0AAX3BFC0_9SPIR</name>
<dbReference type="KEGG" id="taqu:KDW03_03975"/>
<dbReference type="RefSeq" id="WP_271436101.1">
    <property type="nucleotide sequence ID" value="NZ_CP073355.1"/>
</dbReference>
<evidence type="ECO:0000256" key="1">
    <source>
        <dbReference type="PROSITE-ProRule" id="PRU00339"/>
    </source>
</evidence>
<gene>
    <name evidence="3" type="ORF">KDW03_03975</name>
</gene>
<reference evidence="3" key="2">
    <citation type="submission" date="2022-06" db="EMBL/GenBank/DDBJ databases">
        <title>Thermospira aquatica gen. nov., sp. nov.</title>
        <authorList>
            <person name="Ben Ali Gam Z."/>
            <person name="Labat M."/>
        </authorList>
    </citation>
    <scope>NUCLEOTIDE SEQUENCE</scope>
    <source>
        <strain evidence="3">F1F22</strain>
    </source>
</reference>
<reference evidence="3" key="1">
    <citation type="submission" date="2021-04" db="EMBL/GenBank/DDBJ databases">
        <authorList>
            <person name="Postec A."/>
        </authorList>
    </citation>
    <scope>NUCLEOTIDE SEQUENCE</scope>
    <source>
        <strain evidence="3">F1F22</strain>
    </source>
</reference>
<proteinExistence type="predicted"/>
<evidence type="ECO:0000256" key="2">
    <source>
        <dbReference type="SAM" id="MobiDB-lite"/>
    </source>
</evidence>
<dbReference type="SMART" id="SM00028">
    <property type="entry name" value="TPR"/>
    <property type="match status" value="3"/>
</dbReference>
<keyword evidence="4" id="KW-1185">Reference proteome</keyword>
<dbReference type="Proteomes" id="UP001056539">
    <property type="component" value="Chromosome"/>
</dbReference>
<protein>
    <submittedName>
        <fullName evidence="3">Tetratricopeptide repeat protein</fullName>
    </submittedName>
</protein>
<dbReference type="InterPro" id="IPR019734">
    <property type="entry name" value="TPR_rpt"/>
</dbReference>
<accession>A0AAX3BFC0</accession>
<keyword evidence="1" id="KW-0802">TPR repeat</keyword>
<dbReference type="Gene3D" id="1.25.40.10">
    <property type="entry name" value="Tetratricopeptide repeat domain"/>
    <property type="match status" value="2"/>
</dbReference>
<organism evidence="3 4">
    <name type="scientific">Thermospira aquatica</name>
    <dbReference type="NCBI Taxonomy" id="2828656"/>
    <lineage>
        <taxon>Bacteria</taxon>
        <taxon>Pseudomonadati</taxon>
        <taxon>Spirochaetota</taxon>
        <taxon>Spirochaetia</taxon>
        <taxon>Brevinematales</taxon>
        <taxon>Thermospiraceae</taxon>
        <taxon>Thermospira</taxon>
    </lineage>
</organism>
<feature type="region of interest" description="Disordered" evidence="2">
    <location>
        <begin position="210"/>
        <end position="232"/>
    </location>
</feature>
<evidence type="ECO:0000313" key="4">
    <source>
        <dbReference type="Proteomes" id="UP001056539"/>
    </source>
</evidence>
<dbReference type="AlphaFoldDB" id="A0AAX3BFC0"/>
<sequence>MKYRWFSSLFFVVPIAILLMSAGEDVFEKGLGFYKEKKFLLAIGAFRNAAELGNKDPKLYLLLGNSYVGIDDYDKAIESYQKGLQSGLPLAYYGVYYFNLGYTYGLKKLYQQAVVTFDQALAYDTNLTHAYWYKGMLYYKMRDRTNTIREWETYLVVNPTGPQSDNIRRALELLRDPNFNFPDDLVKNPMERLTNTESVVAEPLIDISGALGDYKPEDKGKAEDTSVEDIEK</sequence>
<evidence type="ECO:0000313" key="3">
    <source>
        <dbReference type="EMBL" id="URA10970.1"/>
    </source>
</evidence>